<dbReference type="SUPFAM" id="SSF52172">
    <property type="entry name" value="CheY-like"/>
    <property type="match status" value="1"/>
</dbReference>
<dbReference type="AlphaFoldDB" id="E0I373"/>
<dbReference type="SMART" id="SM00448">
    <property type="entry name" value="REC"/>
    <property type="match status" value="1"/>
</dbReference>
<feature type="modified residue" description="4-aspartylphosphate" evidence="4">
    <location>
        <position position="65"/>
    </location>
</feature>
<dbReference type="GO" id="GO:0003700">
    <property type="term" value="F:DNA-binding transcription factor activity"/>
    <property type="evidence" value="ECO:0007669"/>
    <property type="project" value="InterPro"/>
</dbReference>
<dbReference type="STRING" id="717606.PaecuDRAFT_0248"/>
<dbReference type="Pfam" id="PF12833">
    <property type="entry name" value="HTH_18"/>
    <property type="match status" value="1"/>
</dbReference>
<keyword evidence="1" id="KW-0805">Transcription regulation</keyword>
<evidence type="ECO:0000256" key="3">
    <source>
        <dbReference type="ARBA" id="ARBA00023163"/>
    </source>
</evidence>
<dbReference type="Pfam" id="PF00072">
    <property type="entry name" value="Response_reg"/>
    <property type="match status" value="1"/>
</dbReference>
<dbReference type="InterPro" id="IPR018060">
    <property type="entry name" value="HTH_AraC"/>
</dbReference>
<dbReference type="PRINTS" id="PR00032">
    <property type="entry name" value="HTHARAC"/>
</dbReference>
<dbReference type="eggNOG" id="COG4753">
    <property type="taxonomic scope" value="Bacteria"/>
</dbReference>
<evidence type="ECO:0000259" key="6">
    <source>
        <dbReference type="PROSITE" id="PS50110"/>
    </source>
</evidence>
<dbReference type="PROSITE" id="PS50110">
    <property type="entry name" value="RESPONSE_REGULATORY"/>
    <property type="match status" value="1"/>
</dbReference>
<accession>E0I373</accession>
<dbReference type="Gene3D" id="3.40.50.2300">
    <property type="match status" value="1"/>
</dbReference>
<dbReference type="GO" id="GO:0043565">
    <property type="term" value="F:sequence-specific DNA binding"/>
    <property type="evidence" value="ECO:0007669"/>
    <property type="project" value="InterPro"/>
</dbReference>
<keyword evidence="8" id="KW-1185">Reference proteome</keyword>
<dbReference type="eggNOG" id="COG2207">
    <property type="taxonomic scope" value="Bacteria"/>
</dbReference>
<dbReference type="SUPFAM" id="SSF46689">
    <property type="entry name" value="Homeodomain-like"/>
    <property type="match status" value="2"/>
</dbReference>
<dbReference type="Proteomes" id="UP000005387">
    <property type="component" value="Unassembled WGS sequence"/>
</dbReference>
<evidence type="ECO:0000256" key="4">
    <source>
        <dbReference type="PROSITE-ProRule" id="PRU00169"/>
    </source>
</evidence>
<evidence type="ECO:0000313" key="7">
    <source>
        <dbReference type="EMBL" id="EFM12737.1"/>
    </source>
</evidence>
<evidence type="ECO:0000259" key="5">
    <source>
        <dbReference type="PROSITE" id="PS01124"/>
    </source>
</evidence>
<gene>
    <name evidence="7" type="ORF">PaecuDRAFT_0248</name>
</gene>
<proteinExistence type="predicted"/>
<dbReference type="InterPro" id="IPR011006">
    <property type="entry name" value="CheY-like_superfamily"/>
</dbReference>
<dbReference type="EMBL" id="AEDD01000001">
    <property type="protein sequence ID" value="EFM12737.1"/>
    <property type="molecule type" value="Genomic_DNA"/>
</dbReference>
<sequence>MGKSEMNNNRLCKIIIVDDEILIRQGIKHYLNWEQEGFQIVGEASNGKEALELIEQQQPHIVMTDIVMPVMDGEALTRTIKQKYPEIEVIVLSSFGEFHYVRSTFQSGVADYILKPKLNAQELLQVLKHTAAKITSLQLKPPAEPVELSIELLMERLIAGYDIDMDATLMDNVFPHSQFVLLGTDLKHRQNEADELKGTQLANAVDSWWRSAPIHSPFRRVVTNQQQLVYLLNGEPDVLQQAKLLAASMAEETAASLSIPGWVWSDPFHSFAELGQTYRESFMKLLSYRFYFPNHRLLTLDKLPEPTTEGNKFYLNQFTEQLKRKQFDLAFQYLEEHVHSMTLDYTTDVFEFKSFLSNIIFNVTVLLGNMGYEVKELEERKYAYFKSIDDARQADHAANQLYAFMTEADQCIAARQQPSNVNMGLILAYIDEHYADPITLTEVAKHFHFNPSYLSSYFASHNAHGFSEYLNKVRVDKAAELLNDDVASISEISGMVGYSDHSYFTKVFKKWTGLSPSQYRRQQPNQKRD</sequence>
<keyword evidence="2" id="KW-0238">DNA-binding</keyword>
<reference evidence="7 8" key="1">
    <citation type="submission" date="2010-07" db="EMBL/GenBank/DDBJ databases">
        <title>The draft genome of Paenibacillus curdlanolyticus YK9.</title>
        <authorList>
            <consortium name="US DOE Joint Genome Institute (JGI-PGF)"/>
            <person name="Lucas S."/>
            <person name="Copeland A."/>
            <person name="Lapidus A."/>
            <person name="Cheng J.-F."/>
            <person name="Bruce D."/>
            <person name="Goodwin L."/>
            <person name="Pitluck S."/>
            <person name="Land M.L."/>
            <person name="Hauser L."/>
            <person name="Chang Y.-J."/>
            <person name="Jeffries C."/>
            <person name="Anderson I.J."/>
            <person name="Johnson E."/>
            <person name="Loganathan U."/>
            <person name="Mulhopadhyay B."/>
            <person name="Kyrpides N."/>
            <person name="Woyke T.J."/>
        </authorList>
    </citation>
    <scope>NUCLEOTIDE SEQUENCE [LARGE SCALE GENOMIC DNA]</scope>
    <source>
        <strain evidence="7 8">YK9</strain>
    </source>
</reference>
<dbReference type="InterPro" id="IPR009057">
    <property type="entry name" value="Homeodomain-like_sf"/>
</dbReference>
<feature type="domain" description="Response regulatory" evidence="6">
    <location>
        <begin position="13"/>
        <end position="130"/>
    </location>
</feature>
<feature type="domain" description="HTH araC/xylS-type" evidence="5">
    <location>
        <begin position="424"/>
        <end position="522"/>
    </location>
</feature>
<dbReference type="CDD" id="cd17536">
    <property type="entry name" value="REC_YesN-like"/>
    <property type="match status" value="1"/>
</dbReference>
<dbReference type="PANTHER" id="PTHR43280:SF28">
    <property type="entry name" value="HTH-TYPE TRANSCRIPTIONAL ACTIVATOR RHAS"/>
    <property type="match status" value="1"/>
</dbReference>
<dbReference type="Gene3D" id="1.10.10.60">
    <property type="entry name" value="Homeodomain-like"/>
    <property type="match status" value="2"/>
</dbReference>
<protein>
    <submittedName>
        <fullName evidence="7">Two component transcriptional regulator, AraC family</fullName>
    </submittedName>
</protein>
<dbReference type="PROSITE" id="PS01124">
    <property type="entry name" value="HTH_ARAC_FAMILY_2"/>
    <property type="match status" value="1"/>
</dbReference>
<dbReference type="GO" id="GO:0000160">
    <property type="term" value="P:phosphorelay signal transduction system"/>
    <property type="evidence" value="ECO:0007669"/>
    <property type="project" value="InterPro"/>
</dbReference>
<evidence type="ECO:0000256" key="1">
    <source>
        <dbReference type="ARBA" id="ARBA00023015"/>
    </source>
</evidence>
<dbReference type="SMART" id="SM00342">
    <property type="entry name" value="HTH_ARAC"/>
    <property type="match status" value="1"/>
</dbReference>
<evidence type="ECO:0000313" key="8">
    <source>
        <dbReference type="Proteomes" id="UP000005387"/>
    </source>
</evidence>
<organism evidence="7 8">
    <name type="scientific">Paenibacillus curdlanolyticus YK9</name>
    <dbReference type="NCBI Taxonomy" id="717606"/>
    <lineage>
        <taxon>Bacteria</taxon>
        <taxon>Bacillati</taxon>
        <taxon>Bacillota</taxon>
        <taxon>Bacilli</taxon>
        <taxon>Bacillales</taxon>
        <taxon>Paenibacillaceae</taxon>
        <taxon>Paenibacillus</taxon>
    </lineage>
</organism>
<dbReference type="PANTHER" id="PTHR43280">
    <property type="entry name" value="ARAC-FAMILY TRANSCRIPTIONAL REGULATOR"/>
    <property type="match status" value="1"/>
</dbReference>
<dbReference type="InterPro" id="IPR001789">
    <property type="entry name" value="Sig_transdc_resp-reg_receiver"/>
</dbReference>
<keyword evidence="3" id="KW-0804">Transcription</keyword>
<name>E0I373_9BACL</name>
<keyword evidence="4" id="KW-0597">Phosphoprotein</keyword>
<evidence type="ECO:0000256" key="2">
    <source>
        <dbReference type="ARBA" id="ARBA00023125"/>
    </source>
</evidence>
<dbReference type="InterPro" id="IPR020449">
    <property type="entry name" value="Tscrpt_reg_AraC-type_HTH"/>
</dbReference>